<gene>
    <name evidence="8" type="ORF">FHS18_004225</name>
</gene>
<dbReference type="GO" id="GO:0055085">
    <property type="term" value="P:transmembrane transport"/>
    <property type="evidence" value="ECO:0007669"/>
    <property type="project" value="InterPro"/>
</dbReference>
<evidence type="ECO:0000256" key="6">
    <source>
        <dbReference type="RuleBase" id="RU363032"/>
    </source>
</evidence>
<comment type="similarity">
    <text evidence="6">Belongs to the binding-protein-dependent transport system permease family.</text>
</comment>
<evidence type="ECO:0000259" key="7">
    <source>
        <dbReference type="PROSITE" id="PS50928"/>
    </source>
</evidence>
<dbReference type="PANTHER" id="PTHR43496:SF1">
    <property type="entry name" value="POLYGALACTURONAN_RHAMNOGALACTURONAN TRANSPORT SYSTEM PERMEASE PROTEIN YTEP"/>
    <property type="match status" value="1"/>
</dbReference>
<evidence type="ECO:0000313" key="9">
    <source>
        <dbReference type="Proteomes" id="UP000570361"/>
    </source>
</evidence>
<keyword evidence="8" id="KW-0762">Sugar transport</keyword>
<dbReference type="GO" id="GO:0005886">
    <property type="term" value="C:plasma membrane"/>
    <property type="evidence" value="ECO:0007669"/>
    <property type="project" value="UniProtKB-SubCell"/>
</dbReference>
<feature type="transmembrane region" description="Helical" evidence="6">
    <location>
        <begin position="97"/>
        <end position="119"/>
    </location>
</feature>
<dbReference type="InterPro" id="IPR000515">
    <property type="entry name" value="MetI-like"/>
</dbReference>
<feature type="transmembrane region" description="Helical" evidence="6">
    <location>
        <begin position="131"/>
        <end position="151"/>
    </location>
</feature>
<evidence type="ECO:0000256" key="3">
    <source>
        <dbReference type="ARBA" id="ARBA00022692"/>
    </source>
</evidence>
<name>A0A7W5B0H5_9BACL</name>
<dbReference type="Proteomes" id="UP000570361">
    <property type="component" value="Unassembled WGS sequence"/>
</dbReference>
<keyword evidence="5 6" id="KW-0472">Membrane</keyword>
<dbReference type="Pfam" id="PF00528">
    <property type="entry name" value="BPD_transp_1"/>
    <property type="match status" value="1"/>
</dbReference>
<comment type="subcellular location">
    <subcellularLocation>
        <location evidence="6">Cell membrane</location>
        <topology evidence="6">Multi-pass membrane protein</topology>
    </subcellularLocation>
    <subcellularLocation>
        <location evidence="1">Membrane</location>
        <topology evidence="1">Multi-pass membrane protein</topology>
    </subcellularLocation>
</comment>
<dbReference type="InterPro" id="IPR035906">
    <property type="entry name" value="MetI-like_sf"/>
</dbReference>
<dbReference type="EMBL" id="JACHXK010000010">
    <property type="protein sequence ID" value="MBB3112147.1"/>
    <property type="molecule type" value="Genomic_DNA"/>
</dbReference>
<keyword evidence="9" id="KW-1185">Reference proteome</keyword>
<evidence type="ECO:0000256" key="4">
    <source>
        <dbReference type="ARBA" id="ARBA00022989"/>
    </source>
</evidence>
<dbReference type="Gene3D" id="1.10.3720.10">
    <property type="entry name" value="MetI-like"/>
    <property type="match status" value="1"/>
</dbReference>
<accession>A0A7W5B0H5</accession>
<dbReference type="AlphaFoldDB" id="A0A7W5B0H5"/>
<dbReference type="CDD" id="cd06261">
    <property type="entry name" value="TM_PBP2"/>
    <property type="match status" value="1"/>
</dbReference>
<feature type="transmembrane region" description="Helical" evidence="6">
    <location>
        <begin position="30"/>
        <end position="49"/>
    </location>
</feature>
<reference evidence="8 9" key="1">
    <citation type="submission" date="2020-08" db="EMBL/GenBank/DDBJ databases">
        <title>Genomic Encyclopedia of Type Strains, Phase III (KMG-III): the genomes of soil and plant-associated and newly described type strains.</title>
        <authorList>
            <person name="Whitman W."/>
        </authorList>
    </citation>
    <scope>NUCLEOTIDE SEQUENCE [LARGE SCALE GENOMIC DNA]</scope>
    <source>
        <strain evidence="8 9">CECT 5862</strain>
    </source>
</reference>
<feature type="domain" description="ABC transmembrane type-1" evidence="7">
    <location>
        <begin position="91"/>
        <end position="308"/>
    </location>
</feature>
<evidence type="ECO:0000256" key="2">
    <source>
        <dbReference type="ARBA" id="ARBA00022448"/>
    </source>
</evidence>
<dbReference type="SUPFAM" id="SSF161098">
    <property type="entry name" value="MetI-like"/>
    <property type="match status" value="1"/>
</dbReference>
<protein>
    <submittedName>
        <fullName evidence="8">Multiple sugar transport system permease protein/putative aldouronate transport system permease protein</fullName>
    </submittedName>
</protein>
<sequence>MNTQQQMAHLIPERTLSKKVKAWRRIMKGWQLYTLLILPLAYLMIFKYVPMYGTVIAFKNFVAARGIWGSEWVGLVHFERFFHSYQFGRVFRNTLTLAAYELLVGFPLPIILALSLNYVRNAFFKKSIQMITYAPHFISVVVLVGITMQMLQPGTGAVNIVLGLFGMDSIHFMAIPEYFKTIYVLSGVWQNVGFASIIYLAALSGVDPTLHEAAVMDGASKLKRMWHVDIPGITPIIVVMFILAMGNFMEIGFEKVLLMQNPLNLRTSEIIDTYVFNIGLKGAVPQYSAAAAIGLFKNLIALFLLVTANRLARRSGTSLW</sequence>
<proteinExistence type="inferred from homology"/>
<dbReference type="PANTHER" id="PTHR43496">
    <property type="entry name" value="PROTEIN LPLB"/>
    <property type="match status" value="1"/>
</dbReference>
<keyword evidence="4 6" id="KW-1133">Transmembrane helix</keyword>
<feature type="transmembrane region" description="Helical" evidence="6">
    <location>
        <begin position="230"/>
        <end position="249"/>
    </location>
</feature>
<dbReference type="PROSITE" id="PS50928">
    <property type="entry name" value="ABC_TM1"/>
    <property type="match status" value="1"/>
</dbReference>
<evidence type="ECO:0000256" key="5">
    <source>
        <dbReference type="ARBA" id="ARBA00023136"/>
    </source>
</evidence>
<feature type="transmembrane region" description="Helical" evidence="6">
    <location>
        <begin position="182"/>
        <end position="202"/>
    </location>
</feature>
<organism evidence="8 9">
    <name type="scientific">Paenibacillus phyllosphaerae</name>
    <dbReference type="NCBI Taxonomy" id="274593"/>
    <lineage>
        <taxon>Bacteria</taxon>
        <taxon>Bacillati</taxon>
        <taxon>Bacillota</taxon>
        <taxon>Bacilli</taxon>
        <taxon>Bacillales</taxon>
        <taxon>Paenibacillaceae</taxon>
        <taxon>Paenibacillus</taxon>
    </lineage>
</organism>
<evidence type="ECO:0000256" key="1">
    <source>
        <dbReference type="ARBA" id="ARBA00004141"/>
    </source>
</evidence>
<evidence type="ECO:0000313" key="8">
    <source>
        <dbReference type="EMBL" id="MBB3112147.1"/>
    </source>
</evidence>
<keyword evidence="2 6" id="KW-0813">Transport</keyword>
<comment type="caution">
    <text evidence="8">The sequence shown here is derived from an EMBL/GenBank/DDBJ whole genome shotgun (WGS) entry which is preliminary data.</text>
</comment>
<keyword evidence="3 6" id="KW-0812">Transmembrane</keyword>